<feature type="region of interest" description="Disordered" evidence="6">
    <location>
        <begin position="103"/>
        <end position="128"/>
    </location>
</feature>
<reference evidence="8" key="1">
    <citation type="submission" date="2022-10" db="EMBL/GenBank/DDBJ databases">
        <title>The WGS of Solirubrobacter ginsenosidimutans DSM 21036.</title>
        <authorList>
            <person name="Jiang Z."/>
        </authorList>
    </citation>
    <scope>NUCLEOTIDE SEQUENCE</scope>
    <source>
        <strain evidence="8">DSM 21036</strain>
    </source>
</reference>
<dbReference type="Gene3D" id="1.10.10.10">
    <property type="entry name" value="Winged helix-like DNA-binding domain superfamily/Winged helix DNA-binding domain"/>
    <property type="match status" value="1"/>
</dbReference>
<dbReference type="EMBL" id="JAPDOD010000028">
    <property type="protein sequence ID" value="MDA0163843.1"/>
    <property type="molecule type" value="Genomic_DNA"/>
</dbReference>
<dbReference type="InterPro" id="IPR016032">
    <property type="entry name" value="Sig_transdc_resp-reg_C-effctor"/>
</dbReference>
<dbReference type="SMART" id="SM00862">
    <property type="entry name" value="Trans_reg_C"/>
    <property type="match status" value="1"/>
</dbReference>
<feature type="domain" description="OmpR/PhoB-type" evidence="7">
    <location>
        <begin position="6"/>
        <end position="105"/>
    </location>
</feature>
<evidence type="ECO:0000256" key="1">
    <source>
        <dbReference type="ARBA" id="ARBA00022553"/>
    </source>
</evidence>
<keyword evidence="3 5" id="KW-0238">DNA-binding</keyword>
<sequence length="128" mass="14346">MNHPEIERIIVGPLEIRPDRYLVLLGERTLPLSARELTLLTVLARRRGEVVARSELYELAWGASLARADRSVDVYVHKLRRKLEAAVPDVRFIHTHHTIGYRLDPQPTPLSGAGGARPPGELHPAAMH</sequence>
<dbReference type="RefSeq" id="WP_270043091.1">
    <property type="nucleotide sequence ID" value="NZ_JAPDOD010000028.1"/>
</dbReference>
<evidence type="ECO:0000259" key="7">
    <source>
        <dbReference type="PROSITE" id="PS51755"/>
    </source>
</evidence>
<comment type="caution">
    <text evidence="8">The sequence shown here is derived from an EMBL/GenBank/DDBJ whole genome shotgun (WGS) entry which is preliminary data.</text>
</comment>
<feature type="DNA-binding region" description="OmpR/PhoB-type" evidence="5">
    <location>
        <begin position="6"/>
        <end position="105"/>
    </location>
</feature>
<evidence type="ECO:0000256" key="3">
    <source>
        <dbReference type="ARBA" id="ARBA00023125"/>
    </source>
</evidence>
<evidence type="ECO:0000256" key="6">
    <source>
        <dbReference type="SAM" id="MobiDB-lite"/>
    </source>
</evidence>
<evidence type="ECO:0000313" key="9">
    <source>
        <dbReference type="Proteomes" id="UP001149140"/>
    </source>
</evidence>
<dbReference type="CDD" id="cd00383">
    <property type="entry name" value="trans_reg_C"/>
    <property type="match status" value="1"/>
</dbReference>
<proteinExistence type="predicted"/>
<dbReference type="PANTHER" id="PTHR48111">
    <property type="entry name" value="REGULATOR OF RPOS"/>
    <property type="match status" value="1"/>
</dbReference>
<dbReference type="GO" id="GO:0032993">
    <property type="term" value="C:protein-DNA complex"/>
    <property type="evidence" value="ECO:0007669"/>
    <property type="project" value="TreeGrafter"/>
</dbReference>
<dbReference type="GO" id="GO:0006355">
    <property type="term" value="P:regulation of DNA-templated transcription"/>
    <property type="evidence" value="ECO:0007669"/>
    <property type="project" value="InterPro"/>
</dbReference>
<dbReference type="SUPFAM" id="SSF46894">
    <property type="entry name" value="C-terminal effector domain of the bipartite response regulators"/>
    <property type="match status" value="1"/>
</dbReference>
<dbReference type="Proteomes" id="UP001149140">
    <property type="component" value="Unassembled WGS sequence"/>
</dbReference>
<keyword evidence="4" id="KW-0804">Transcription</keyword>
<organism evidence="8 9">
    <name type="scientific">Solirubrobacter ginsenosidimutans</name>
    <dbReference type="NCBI Taxonomy" id="490573"/>
    <lineage>
        <taxon>Bacteria</taxon>
        <taxon>Bacillati</taxon>
        <taxon>Actinomycetota</taxon>
        <taxon>Thermoleophilia</taxon>
        <taxon>Solirubrobacterales</taxon>
        <taxon>Solirubrobacteraceae</taxon>
        <taxon>Solirubrobacter</taxon>
    </lineage>
</organism>
<evidence type="ECO:0000256" key="5">
    <source>
        <dbReference type="PROSITE-ProRule" id="PRU01091"/>
    </source>
</evidence>
<keyword evidence="9" id="KW-1185">Reference proteome</keyword>
<dbReference type="InterPro" id="IPR036388">
    <property type="entry name" value="WH-like_DNA-bd_sf"/>
</dbReference>
<accession>A0A9X3S7X2</accession>
<dbReference type="GO" id="GO:0000156">
    <property type="term" value="F:phosphorelay response regulator activity"/>
    <property type="evidence" value="ECO:0007669"/>
    <property type="project" value="TreeGrafter"/>
</dbReference>
<dbReference type="PANTHER" id="PTHR48111:SF4">
    <property type="entry name" value="DNA-BINDING DUAL TRANSCRIPTIONAL REGULATOR OMPR"/>
    <property type="match status" value="1"/>
</dbReference>
<dbReference type="Pfam" id="PF00486">
    <property type="entry name" value="Trans_reg_C"/>
    <property type="match status" value="1"/>
</dbReference>
<evidence type="ECO:0000313" key="8">
    <source>
        <dbReference type="EMBL" id="MDA0163843.1"/>
    </source>
</evidence>
<name>A0A9X3S7X2_9ACTN</name>
<dbReference type="InterPro" id="IPR001867">
    <property type="entry name" value="OmpR/PhoB-type_DNA-bd"/>
</dbReference>
<protein>
    <submittedName>
        <fullName evidence="8">Response regulator transcription factor</fullName>
    </submittedName>
</protein>
<dbReference type="GO" id="GO:0000976">
    <property type="term" value="F:transcription cis-regulatory region binding"/>
    <property type="evidence" value="ECO:0007669"/>
    <property type="project" value="TreeGrafter"/>
</dbReference>
<evidence type="ECO:0000256" key="4">
    <source>
        <dbReference type="ARBA" id="ARBA00023163"/>
    </source>
</evidence>
<dbReference type="InterPro" id="IPR039420">
    <property type="entry name" value="WalR-like"/>
</dbReference>
<evidence type="ECO:0000256" key="2">
    <source>
        <dbReference type="ARBA" id="ARBA00023015"/>
    </source>
</evidence>
<dbReference type="GO" id="GO:0005829">
    <property type="term" value="C:cytosol"/>
    <property type="evidence" value="ECO:0007669"/>
    <property type="project" value="TreeGrafter"/>
</dbReference>
<dbReference type="AlphaFoldDB" id="A0A9X3S7X2"/>
<gene>
    <name evidence="8" type="ORF">OM076_26470</name>
</gene>
<keyword evidence="2" id="KW-0805">Transcription regulation</keyword>
<keyword evidence="1" id="KW-0597">Phosphoprotein</keyword>
<dbReference type="PROSITE" id="PS51755">
    <property type="entry name" value="OMPR_PHOB"/>
    <property type="match status" value="1"/>
</dbReference>